<accession>A0AAN7P560</accession>
<organism evidence="2 3">
    <name type="scientific">Aquatica leii</name>
    <dbReference type="NCBI Taxonomy" id="1421715"/>
    <lineage>
        <taxon>Eukaryota</taxon>
        <taxon>Metazoa</taxon>
        <taxon>Ecdysozoa</taxon>
        <taxon>Arthropoda</taxon>
        <taxon>Hexapoda</taxon>
        <taxon>Insecta</taxon>
        <taxon>Pterygota</taxon>
        <taxon>Neoptera</taxon>
        <taxon>Endopterygota</taxon>
        <taxon>Coleoptera</taxon>
        <taxon>Polyphaga</taxon>
        <taxon>Elateriformia</taxon>
        <taxon>Elateroidea</taxon>
        <taxon>Lampyridae</taxon>
        <taxon>Luciolinae</taxon>
        <taxon>Aquatica</taxon>
    </lineage>
</organism>
<evidence type="ECO:0000313" key="3">
    <source>
        <dbReference type="Proteomes" id="UP001353858"/>
    </source>
</evidence>
<feature type="domain" description="DUF4817" evidence="1">
    <location>
        <begin position="6"/>
        <end position="57"/>
    </location>
</feature>
<dbReference type="PANTHER" id="PTHR47326:SF1">
    <property type="entry name" value="HTH PSQ-TYPE DOMAIN-CONTAINING PROTEIN"/>
    <property type="match status" value="1"/>
</dbReference>
<comment type="caution">
    <text evidence="2">The sequence shown here is derived from an EMBL/GenBank/DDBJ whole genome shotgun (WGS) entry which is preliminary data.</text>
</comment>
<dbReference type="InterPro" id="IPR032135">
    <property type="entry name" value="DUF4817"/>
</dbReference>
<proteinExistence type="predicted"/>
<protein>
    <recommendedName>
        <fullName evidence="1">DUF4817 domain-containing protein</fullName>
    </recommendedName>
</protein>
<evidence type="ECO:0000313" key="2">
    <source>
        <dbReference type="EMBL" id="KAK4877209.1"/>
    </source>
</evidence>
<dbReference type="AlphaFoldDB" id="A0AAN7P560"/>
<gene>
    <name evidence="2" type="ORF">RN001_009715</name>
</gene>
<evidence type="ECO:0000259" key="1">
    <source>
        <dbReference type="Pfam" id="PF16087"/>
    </source>
</evidence>
<sequence length="105" mass="12242">MNFSKEELINMTYALGEAERNCLLASRIYEQKYPFARHPGSEAFEHLRERFEDTGNVKYKKRDVEQRTVINDKNELTVLLSVEENPHVSVRQIAVQVDLSKTSIQ</sequence>
<dbReference type="PANTHER" id="PTHR47326">
    <property type="entry name" value="TRANSPOSABLE ELEMENT TC3 TRANSPOSASE-LIKE PROTEIN"/>
    <property type="match status" value="1"/>
</dbReference>
<dbReference type="Proteomes" id="UP001353858">
    <property type="component" value="Unassembled WGS sequence"/>
</dbReference>
<name>A0AAN7P560_9COLE</name>
<keyword evidence="3" id="KW-1185">Reference proteome</keyword>
<dbReference type="Pfam" id="PF16087">
    <property type="entry name" value="DUF4817"/>
    <property type="match status" value="1"/>
</dbReference>
<reference evidence="3" key="1">
    <citation type="submission" date="2023-01" db="EMBL/GenBank/DDBJ databases">
        <title>Key to firefly adult light organ development and bioluminescence: homeobox transcription factors regulate luciferase expression and transportation to peroxisome.</title>
        <authorList>
            <person name="Fu X."/>
        </authorList>
    </citation>
    <scope>NUCLEOTIDE SEQUENCE [LARGE SCALE GENOMIC DNA]</scope>
</reference>
<dbReference type="EMBL" id="JARPUR010000004">
    <property type="protein sequence ID" value="KAK4877209.1"/>
    <property type="molecule type" value="Genomic_DNA"/>
</dbReference>